<accession>A0A3P8EBJ3</accession>
<accession>A0A183GWU1</accession>
<feature type="coiled-coil region" evidence="1">
    <location>
        <begin position="60"/>
        <end position="87"/>
    </location>
</feature>
<keyword evidence="1" id="KW-0175">Coiled coil</keyword>
<reference evidence="4" key="2">
    <citation type="submission" date="2019-09" db="UniProtKB">
        <authorList>
            <consortium name="WormBaseParasite"/>
        </authorList>
    </citation>
    <scope>IDENTIFICATION</scope>
</reference>
<evidence type="ECO:0000313" key="2">
    <source>
        <dbReference type="EMBL" id="VDP61402.1"/>
    </source>
</evidence>
<sequence>TAEDVEAKESIKPTETTTYGESYAQIARENVTQQTDARSTLYLEEVKLCKLRQEQVLLKNDILKKELEVLTMELDKVKLEMEVLSAKKQFYCAGGAPASPASFN</sequence>
<dbReference type="EMBL" id="UZAH01042217">
    <property type="protein sequence ID" value="VDP61402.1"/>
    <property type="molecule type" value="Genomic_DNA"/>
</dbReference>
<dbReference type="OrthoDB" id="5791247at2759"/>
<evidence type="ECO:0000256" key="1">
    <source>
        <dbReference type="SAM" id="Coils"/>
    </source>
</evidence>
<dbReference type="Proteomes" id="UP000050761">
    <property type="component" value="Unassembled WGS sequence"/>
</dbReference>
<gene>
    <name evidence="2" type="ORF">HPBE_LOCUS27160</name>
</gene>
<organism evidence="3 4">
    <name type="scientific">Heligmosomoides polygyrus</name>
    <name type="common">Parasitic roundworm</name>
    <dbReference type="NCBI Taxonomy" id="6339"/>
    <lineage>
        <taxon>Eukaryota</taxon>
        <taxon>Metazoa</taxon>
        <taxon>Ecdysozoa</taxon>
        <taxon>Nematoda</taxon>
        <taxon>Chromadorea</taxon>
        <taxon>Rhabditida</taxon>
        <taxon>Rhabditina</taxon>
        <taxon>Rhabditomorpha</taxon>
        <taxon>Strongyloidea</taxon>
        <taxon>Heligmosomidae</taxon>
        <taxon>Heligmosomoides</taxon>
    </lineage>
</organism>
<name>A0A183GWU1_HELPZ</name>
<reference evidence="2 3" key="1">
    <citation type="submission" date="2018-11" db="EMBL/GenBank/DDBJ databases">
        <authorList>
            <consortium name="Pathogen Informatics"/>
        </authorList>
    </citation>
    <scope>NUCLEOTIDE SEQUENCE [LARGE SCALE GENOMIC DNA]</scope>
</reference>
<evidence type="ECO:0000313" key="4">
    <source>
        <dbReference type="WBParaSite" id="HPBE_0002716101-mRNA-1"/>
    </source>
</evidence>
<proteinExistence type="predicted"/>
<dbReference type="WBParaSite" id="HPBE_0002716101-mRNA-1">
    <property type="protein sequence ID" value="HPBE_0002716101-mRNA-1"/>
    <property type="gene ID" value="HPBE_0002716101"/>
</dbReference>
<evidence type="ECO:0000313" key="3">
    <source>
        <dbReference type="Proteomes" id="UP000050761"/>
    </source>
</evidence>
<dbReference type="AlphaFoldDB" id="A0A183GWU1"/>
<keyword evidence="3" id="KW-1185">Reference proteome</keyword>
<protein>
    <submittedName>
        <fullName evidence="4">PRKG1_interact domain-containing protein</fullName>
    </submittedName>
</protein>